<dbReference type="Proteomes" id="UP001501578">
    <property type="component" value="Unassembled WGS sequence"/>
</dbReference>
<protein>
    <submittedName>
        <fullName evidence="2">Uncharacterized protein</fullName>
    </submittedName>
</protein>
<accession>A0ABP4AUZ2</accession>
<dbReference type="RefSeq" id="WP_343952750.1">
    <property type="nucleotide sequence ID" value="NZ_BAAAHQ010000031.1"/>
</dbReference>
<sequence>MRRQASAEARESGMSLEEVAGRPLRASYSAEDPPVHVLETVCAANRHVFPIGQVAGHDEF</sequence>
<dbReference type="EMBL" id="BAAAHQ010000031">
    <property type="protein sequence ID" value="GAA0941249.1"/>
    <property type="molecule type" value="Genomic_DNA"/>
</dbReference>
<feature type="region of interest" description="Disordered" evidence="1">
    <location>
        <begin position="1"/>
        <end position="20"/>
    </location>
</feature>
<evidence type="ECO:0000256" key="1">
    <source>
        <dbReference type="SAM" id="MobiDB-lite"/>
    </source>
</evidence>
<evidence type="ECO:0000313" key="2">
    <source>
        <dbReference type="EMBL" id="GAA0941249.1"/>
    </source>
</evidence>
<keyword evidence="3" id="KW-1185">Reference proteome</keyword>
<organism evidence="2 3">
    <name type="scientific">Nonomuraea longicatena</name>
    <dbReference type="NCBI Taxonomy" id="83682"/>
    <lineage>
        <taxon>Bacteria</taxon>
        <taxon>Bacillati</taxon>
        <taxon>Actinomycetota</taxon>
        <taxon>Actinomycetes</taxon>
        <taxon>Streptosporangiales</taxon>
        <taxon>Streptosporangiaceae</taxon>
        <taxon>Nonomuraea</taxon>
    </lineage>
</organism>
<gene>
    <name evidence="2" type="ORF">GCM10009560_53020</name>
</gene>
<reference evidence="3" key="1">
    <citation type="journal article" date="2019" name="Int. J. Syst. Evol. Microbiol.">
        <title>The Global Catalogue of Microorganisms (GCM) 10K type strain sequencing project: providing services to taxonomists for standard genome sequencing and annotation.</title>
        <authorList>
            <consortium name="The Broad Institute Genomics Platform"/>
            <consortium name="The Broad Institute Genome Sequencing Center for Infectious Disease"/>
            <person name="Wu L."/>
            <person name="Ma J."/>
        </authorList>
    </citation>
    <scope>NUCLEOTIDE SEQUENCE [LARGE SCALE GENOMIC DNA]</scope>
    <source>
        <strain evidence="3">JCM 11136</strain>
    </source>
</reference>
<name>A0ABP4AUZ2_9ACTN</name>
<comment type="caution">
    <text evidence="2">The sequence shown here is derived from an EMBL/GenBank/DDBJ whole genome shotgun (WGS) entry which is preliminary data.</text>
</comment>
<proteinExistence type="predicted"/>
<evidence type="ECO:0000313" key="3">
    <source>
        <dbReference type="Proteomes" id="UP001501578"/>
    </source>
</evidence>